<dbReference type="AlphaFoldDB" id="A0AA39QP49"/>
<organism evidence="1 2">
    <name type="scientific">Armillaria luteobubalina</name>
    <dbReference type="NCBI Taxonomy" id="153913"/>
    <lineage>
        <taxon>Eukaryota</taxon>
        <taxon>Fungi</taxon>
        <taxon>Dikarya</taxon>
        <taxon>Basidiomycota</taxon>
        <taxon>Agaricomycotina</taxon>
        <taxon>Agaricomycetes</taxon>
        <taxon>Agaricomycetidae</taxon>
        <taxon>Agaricales</taxon>
        <taxon>Marasmiineae</taxon>
        <taxon>Physalacriaceae</taxon>
        <taxon>Armillaria</taxon>
    </lineage>
</organism>
<sequence length="101" mass="11634">MPKLIYFGDFSSYSLMVTEHITEVLSQVFLHQLYVWYTTMEQIGCILIDTNEDSPESRGIDTLLLSMSMLKAEEMQLMELYQAKGLSIAQRVSLCLDEDRS</sequence>
<proteinExistence type="predicted"/>
<accession>A0AA39QP49</accession>
<protein>
    <submittedName>
        <fullName evidence="1">Uncharacterized protein</fullName>
    </submittedName>
</protein>
<evidence type="ECO:0000313" key="2">
    <source>
        <dbReference type="Proteomes" id="UP001175228"/>
    </source>
</evidence>
<evidence type="ECO:0000313" key="1">
    <source>
        <dbReference type="EMBL" id="KAK0505505.1"/>
    </source>
</evidence>
<gene>
    <name evidence="1" type="ORF">EDD18DRAFT_1098856</name>
</gene>
<reference evidence="1" key="1">
    <citation type="submission" date="2023-06" db="EMBL/GenBank/DDBJ databases">
        <authorList>
            <consortium name="Lawrence Berkeley National Laboratory"/>
            <person name="Ahrendt S."/>
            <person name="Sahu N."/>
            <person name="Indic B."/>
            <person name="Wong-Bajracharya J."/>
            <person name="Merenyi Z."/>
            <person name="Ke H.-M."/>
            <person name="Monk M."/>
            <person name="Kocsube S."/>
            <person name="Drula E."/>
            <person name="Lipzen A."/>
            <person name="Balint B."/>
            <person name="Henrissat B."/>
            <person name="Andreopoulos B."/>
            <person name="Martin F.M."/>
            <person name="Harder C.B."/>
            <person name="Rigling D."/>
            <person name="Ford K.L."/>
            <person name="Foster G.D."/>
            <person name="Pangilinan J."/>
            <person name="Papanicolaou A."/>
            <person name="Barry K."/>
            <person name="LaButti K."/>
            <person name="Viragh M."/>
            <person name="Koriabine M."/>
            <person name="Yan M."/>
            <person name="Riley R."/>
            <person name="Champramary S."/>
            <person name="Plett K.L."/>
            <person name="Tsai I.J."/>
            <person name="Slot J."/>
            <person name="Sipos G."/>
            <person name="Plett J."/>
            <person name="Nagy L.G."/>
            <person name="Grigoriev I.V."/>
        </authorList>
    </citation>
    <scope>NUCLEOTIDE SEQUENCE</scope>
    <source>
        <strain evidence="1">HWK02</strain>
    </source>
</reference>
<name>A0AA39QP49_9AGAR</name>
<dbReference type="EMBL" id="JAUEPU010000002">
    <property type="protein sequence ID" value="KAK0505505.1"/>
    <property type="molecule type" value="Genomic_DNA"/>
</dbReference>
<keyword evidence="2" id="KW-1185">Reference proteome</keyword>
<comment type="caution">
    <text evidence="1">The sequence shown here is derived from an EMBL/GenBank/DDBJ whole genome shotgun (WGS) entry which is preliminary data.</text>
</comment>
<dbReference type="Proteomes" id="UP001175228">
    <property type="component" value="Unassembled WGS sequence"/>
</dbReference>